<feature type="region of interest" description="Disordered" evidence="1">
    <location>
        <begin position="1"/>
        <end position="35"/>
    </location>
</feature>
<dbReference type="GO" id="GO:0006355">
    <property type="term" value="P:regulation of DNA-templated transcription"/>
    <property type="evidence" value="ECO:0007669"/>
    <property type="project" value="InterPro"/>
</dbReference>
<reference evidence="3" key="1">
    <citation type="submission" date="2017-08" db="EMBL/GenBank/DDBJ databases">
        <title>Direct submision.</title>
        <authorList>
            <person name="Kim S.-J."/>
            <person name="Rhee S.-K."/>
        </authorList>
    </citation>
    <scope>NUCLEOTIDE SEQUENCE [LARGE SCALE GENOMIC DNA]</scope>
    <source>
        <strain evidence="3">GI5</strain>
    </source>
</reference>
<dbReference type="EMBL" id="CP022684">
    <property type="protein sequence ID" value="AUM13978.1"/>
    <property type="molecule type" value="Genomic_DNA"/>
</dbReference>
<dbReference type="InterPro" id="IPR010985">
    <property type="entry name" value="Ribbon_hlx_hlx"/>
</dbReference>
<dbReference type="OrthoDB" id="6077054at2"/>
<keyword evidence="3" id="KW-1185">Reference proteome</keyword>
<feature type="compositionally biased region" description="Basic and acidic residues" evidence="1">
    <location>
        <begin position="25"/>
        <end position="35"/>
    </location>
</feature>
<evidence type="ECO:0000313" key="3">
    <source>
        <dbReference type="Proteomes" id="UP000235116"/>
    </source>
</evidence>
<name>A0A2K9LNQ9_9GAMM</name>
<evidence type="ECO:0000313" key="2">
    <source>
        <dbReference type="EMBL" id="AUM13978.1"/>
    </source>
</evidence>
<gene>
    <name evidence="2" type="ORF">Kalk_16755</name>
</gene>
<feature type="compositionally biased region" description="Basic and acidic residues" evidence="1">
    <location>
        <begin position="1"/>
        <end position="13"/>
    </location>
</feature>
<dbReference type="KEGG" id="kak:Kalk_16755"/>
<dbReference type="AlphaFoldDB" id="A0A2K9LNQ9"/>
<evidence type="ECO:0000256" key="1">
    <source>
        <dbReference type="SAM" id="MobiDB-lite"/>
    </source>
</evidence>
<organism evidence="2 3">
    <name type="scientific">Ketobacter alkanivorans</name>
    <dbReference type="NCBI Taxonomy" id="1917421"/>
    <lineage>
        <taxon>Bacteria</taxon>
        <taxon>Pseudomonadati</taxon>
        <taxon>Pseudomonadota</taxon>
        <taxon>Gammaproteobacteria</taxon>
        <taxon>Pseudomonadales</taxon>
        <taxon>Ketobacteraceae</taxon>
        <taxon>Ketobacter</taxon>
    </lineage>
</organism>
<dbReference type="RefSeq" id="WP_101895353.1">
    <property type="nucleotide sequence ID" value="NZ_CP022684.1"/>
</dbReference>
<proteinExistence type="predicted"/>
<protein>
    <submittedName>
        <fullName evidence="2">Uncharacterized protein</fullName>
    </submittedName>
</protein>
<sequence length="168" mass="18638">MPAKPPEKPDNSNRKLGGRRGRKPAAAEERKDRVVQARVPEDLETTLKEAAEKRRMSVSHLIRNVLEDTFTLVDHIVADSSALVGQVSRDARRVAASVRGEGDPKKASAEELLESVDAWQDVVVNKACLCVECNKELKRGQRAYRGLSALQAKDMPPVWLCPDCLEQL</sequence>
<accession>A0A2K9LNQ9</accession>
<dbReference type="SUPFAM" id="SSF47598">
    <property type="entry name" value="Ribbon-helix-helix"/>
    <property type="match status" value="1"/>
</dbReference>
<dbReference type="Proteomes" id="UP000235116">
    <property type="component" value="Chromosome"/>
</dbReference>